<evidence type="ECO:0000313" key="1">
    <source>
        <dbReference type="EMBL" id="SZD71236.1"/>
    </source>
</evidence>
<dbReference type="InterPro" id="IPR024214">
    <property type="entry name" value="DUF3843"/>
</dbReference>
<keyword evidence="2" id="KW-1185">Reference proteome</keyword>
<dbReference type="AlphaFoldDB" id="A0A383TW69"/>
<sequence length="500" mass="59212">MKKLYIKDWLAYQPYTKEGTADIFYMNLANQIQEKLFEIRSQHLILEHLETEDLRDLAVFLTSYFEDFISQTEIFKGFKNLNQDLYGKNLPFFEAENSADDINLDDVQFLVWYFFNLPKQDFLFNPKNESFTQIAQAVFEILDESYEFAPENTALKTYFSIKDEHNFDEVRYFFDKLFTKSFLLKYDTAVDFHFKSQPLMQDSSQAGFQRYKSFRDYYTINQKTKLLGLRSCQWAAAMNGENAEFSKALKNLSENQQYVFRFIELDGKNLKVEHLVSGKIVTLAGDNFTEAKKLPPNALFSAGICRWEGEYVITGILWVNTFDEKIADAYRNEFPSAHLFETEVEIENRKNRLAWEKNYFKQQASHSFFHLADVSSAIDFINDFYAEVEKHHEINQAQVQQMLQQVNLKEKVRNFLIFYNEKEGLEFYFNLPEGLEIENNPFFIEKNGDFLLKLMMSEEISGELFKALKNNFSFDSELNAYNPQDQDFLLRFFKPNRHHQ</sequence>
<proteinExistence type="predicted"/>
<protein>
    <submittedName>
        <fullName evidence="1">Protein of uncharacterized function (DUF3843)</fullName>
    </submittedName>
</protein>
<accession>A0A383TW69</accession>
<dbReference type="OrthoDB" id="693120at2"/>
<dbReference type="RefSeq" id="WP_119058868.1">
    <property type="nucleotide sequence ID" value="NZ_UNSC01000001.1"/>
</dbReference>
<reference evidence="1 2" key="1">
    <citation type="submission" date="2018-09" db="EMBL/GenBank/DDBJ databases">
        <authorList>
            <consortium name="Pathogen Informatics"/>
        </authorList>
    </citation>
    <scope>NUCLEOTIDE SEQUENCE [LARGE SCALE GENOMIC DNA]</scope>
    <source>
        <strain evidence="1 2">OH-22767</strain>
    </source>
</reference>
<organism evidence="1 2">
    <name type="scientific">Candidatus Ornithobacterium hominis</name>
    <dbReference type="NCBI Taxonomy" id="2497989"/>
    <lineage>
        <taxon>Bacteria</taxon>
        <taxon>Pseudomonadati</taxon>
        <taxon>Bacteroidota</taxon>
        <taxon>Flavobacteriia</taxon>
        <taxon>Flavobacteriales</taxon>
        <taxon>Weeksellaceae</taxon>
        <taxon>Ornithobacterium</taxon>
    </lineage>
</organism>
<name>A0A383TW69_9FLAO</name>
<gene>
    <name evidence="1" type="ORF">SAMEA104719789_00331</name>
</gene>
<dbReference type="EMBL" id="UNSC01000001">
    <property type="protein sequence ID" value="SZD71236.1"/>
    <property type="molecule type" value="Genomic_DNA"/>
</dbReference>
<dbReference type="Pfam" id="PF12954">
    <property type="entry name" value="DUF3843"/>
    <property type="match status" value="1"/>
</dbReference>
<dbReference type="Proteomes" id="UP000262142">
    <property type="component" value="Unassembled WGS sequence"/>
</dbReference>
<evidence type="ECO:0000313" key="2">
    <source>
        <dbReference type="Proteomes" id="UP000262142"/>
    </source>
</evidence>